<keyword evidence="4" id="KW-1185">Reference proteome</keyword>
<dbReference type="InterPro" id="IPR001584">
    <property type="entry name" value="Integrase_cat-core"/>
</dbReference>
<dbReference type="Proteomes" id="UP000325315">
    <property type="component" value="Unassembled WGS sequence"/>
</dbReference>
<dbReference type="InterPro" id="IPR054722">
    <property type="entry name" value="PolX-like_BBD"/>
</dbReference>
<dbReference type="GO" id="GO:0006508">
    <property type="term" value="P:proteolysis"/>
    <property type="evidence" value="ECO:0007669"/>
    <property type="project" value="UniProtKB-KW"/>
</dbReference>
<dbReference type="Gene3D" id="3.30.420.10">
    <property type="entry name" value="Ribonuclease H-like superfamily/Ribonuclease H"/>
    <property type="match status" value="1"/>
</dbReference>
<dbReference type="InterPro" id="IPR036397">
    <property type="entry name" value="RNaseH_sf"/>
</dbReference>
<proteinExistence type="predicted"/>
<dbReference type="PANTHER" id="PTHR42648">
    <property type="entry name" value="TRANSPOSASE, PUTATIVE-RELATED"/>
    <property type="match status" value="1"/>
</dbReference>
<dbReference type="SUPFAM" id="SSF53098">
    <property type="entry name" value="Ribonuclease H-like"/>
    <property type="match status" value="1"/>
</dbReference>
<sequence>MSHQSDSLVAPYSASPQVIWPSSIFAWALPHDELVCDLHASDYSDSSGSHINTAQYRSNGDDTNSYIPMPVGTTSWYPDSGASNHVCRNTSVFRNATPYSGTSSLLMGDGTLAVILSVGNGGHIRDGLYHFPVPVVSTQSAEVPFAAHAGIQNKPAVCLVFSLWHNCLGKPHKLSFSVSTTKYAPFELIVSDLWGPASVACDNKWYYVLFINMCTQFTWIYLIRQKSQAIEYFTRFQQLIKTQFGKSIKQLQSDWGGEYRAFTLVLAS</sequence>
<dbReference type="PANTHER" id="PTHR42648:SF26">
    <property type="entry name" value="INTEGRASE CATALYTIC DOMAIN-CONTAINING PROTEIN"/>
    <property type="match status" value="1"/>
</dbReference>
<comment type="caution">
    <text evidence="3">The sequence shown here is derived from an EMBL/GenBank/DDBJ whole genome shotgun (WGS) entry which is preliminary data.</text>
</comment>
<dbReference type="GO" id="GO:0003676">
    <property type="term" value="F:nucleic acid binding"/>
    <property type="evidence" value="ECO:0007669"/>
    <property type="project" value="InterPro"/>
</dbReference>
<evidence type="ECO:0000256" key="1">
    <source>
        <dbReference type="ARBA" id="ARBA00022670"/>
    </source>
</evidence>
<protein>
    <submittedName>
        <fullName evidence="3">Retrovirus-related Pol polyprotein from transposon TNT 1-94</fullName>
    </submittedName>
</protein>
<reference evidence="4" key="1">
    <citation type="journal article" date="2019" name="Plant Biotechnol. J.">
        <title>Genome sequencing of the Australian wild diploid species Gossypium australe highlights disease resistance and delayed gland morphogenesis.</title>
        <authorList>
            <person name="Cai Y."/>
            <person name="Cai X."/>
            <person name="Wang Q."/>
            <person name="Wang P."/>
            <person name="Zhang Y."/>
            <person name="Cai C."/>
            <person name="Xu Y."/>
            <person name="Wang K."/>
            <person name="Zhou Z."/>
            <person name="Wang C."/>
            <person name="Geng S."/>
            <person name="Li B."/>
            <person name="Dong Q."/>
            <person name="Hou Y."/>
            <person name="Wang H."/>
            <person name="Ai P."/>
            <person name="Liu Z."/>
            <person name="Yi F."/>
            <person name="Sun M."/>
            <person name="An G."/>
            <person name="Cheng J."/>
            <person name="Zhang Y."/>
            <person name="Shi Q."/>
            <person name="Xie Y."/>
            <person name="Shi X."/>
            <person name="Chang Y."/>
            <person name="Huang F."/>
            <person name="Chen Y."/>
            <person name="Hong S."/>
            <person name="Mi L."/>
            <person name="Sun Q."/>
            <person name="Zhang L."/>
            <person name="Zhou B."/>
            <person name="Peng R."/>
            <person name="Zhang X."/>
            <person name="Liu F."/>
        </authorList>
    </citation>
    <scope>NUCLEOTIDE SEQUENCE [LARGE SCALE GENOMIC DNA]</scope>
    <source>
        <strain evidence="4">cv. PA1801</strain>
    </source>
</reference>
<evidence type="ECO:0000313" key="3">
    <source>
        <dbReference type="EMBL" id="KAA3473818.1"/>
    </source>
</evidence>
<dbReference type="GO" id="GO:0008233">
    <property type="term" value="F:peptidase activity"/>
    <property type="evidence" value="ECO:0007669"/>
    <property type="project" value="UniProtKB-KW"/>
</dbReference>
<feature type="domain" description="Integrase catalytic" evidence="2">
    <location>
        <begin position="181"/>
        <end position="268"/>
    </location>
</feature>
<dbReference type="AlphaFoldDB" id="A0A5B6VY49"/>
<dbReference type="OrthoDB" id="1749397at2759"/>
<keyword evidence="1" id="KW-0378">Hydrolase</keyword>
<dbReference type="PROSITE" id="PS50994">
    <property type="entry name" value="INTEGRASE"/>
    <property type="match status" value="1"/>
</dbReference>
<dbReference type="GO" id="GO:0015074">
    <property type="term" value="P:DNA integration"/>
    <property type="evidence" value="ECO:0007669"/>
    <property type="project" value="InterPro"/>
</dbReference>
<evidence type="ECO:0000313" key="4">
    <source>
        <dbReference type="Proteomes" id="UP000325315"/>
    </source>
</evidence>
<dbReference type="Pfam" id="PF22936">
    <property type="entry name" value="Pol_BBD"/>
    <property type="match status" value="1"/>
</dbReference>
<dbReference type="EMBL" id="SMMG02000005">
    <property type="protein sequence ID" value="KAA3473818.1"/>
    <property type="molecule type" value="Genomic_DNA"/>
</dbReference>
<dbReference type="InterPro" id="IPR039537">
    <property type="entry name" value="Retrotran_Ty1/copia-like"/>
</dbReference>
<organism evidence="3 4">
    <name type="scientific">Gossypium australe</name>
    <dbReference type="NCBI Taxonomy" id="47621"/>
    <lineage>
        <taxon>Eukaryota</taxon>
        <taxon>Viridiplantae</taxon>
        <taxon>Streptophyta</taxon>
        <taxon>Embryophyta</taxon>
        <taxon>Tracheophyta</taxon>
        <taxon>Spermatophyta</taxon>
        <taxon>Magnoliopsida</taxon>
        <taxon>eudicotyledons</taxon>
        <taxon>Gunneridae</taxon>
        <taxon>Pentapetalae</taxon>
        <taxon>rosids</taxon>
        <taxon>malvids</taxon>
        <taxon>Malvales</taxon>
        <taxon>Malvaceae</taxon>
        <taxon>Malvoideae</taxon>
        <taxon>Gossypium</taxon>
    </lineage>
</organism>
<name>A0A5B6VY49_9ROSI</name>
<dbReference type="InterPro" id="IPR012337">
    <property type="entry name" value="RNaseH-like_sf"/>
</dbReference>
<gene>
    <name evidence="3" type="ORF">EPI10_024168</name>
</gene>
<accession>A0A5B6VY49</accession>
<evidence type="ECO:0000259" key="2">
    <source>
        <dbReference type="PROSITE" id="PS50994"/>
    </source>
</evidence>
<keyword evidence="1" id="KW-0645">Protease</keyword>